<dbReference type="NCBIfam" id="TIGR00756">
    <property type="entry name" value="PPR"/>
    <property type="match status" value="8"/>
</dbReference>
<gene>
    <name evidence="4" type="ORF">C1H46_023551</name>
</gene>
<organism evidence="4 5">
    <name type="scientific">Malus baccata</name>
    <name type="common">Siberian crab apple</name>
    <name type="synonym">Pyrus baccata</name>
    <dbReference type="NCBI Taxonomy" id="106549"/>
    <lineage>
        <taxon>Eukaryota</taxon>
        <taxon>Viridiplantae</taxon>
        <taxon>Streptophyta</taxon>
        <taxon>Embryophyta</taxon>
        <taxon>Tracheophyta</taxon>
        <taxon>Spermatophyta</taxon>
        <taxon>Magnoliopsida</taxon>
        <taxon>eudicotyledons</taxon>
        <taxon>Gunneridae</taxon>
        <taxon>Pentapetalae</taxon>
        <taxon>rosids</taxon>
        <taxon>fabids</taxon>
        <taxon>Rosales</taxon>
        <taxon>Rosaceae</taxon>
        <taxon>Amygdaloideae</taxon>
        <taxon>Maleae</taxon>
        <taxon>Malus</taxon>
    </lineage>
</organism>
<dbReference type="PANTHER" id="PTHR47932:SF2">
    <property type="entry name" value="OS10G0484300 PROTEIN"/>
    <property type="match status" value="1"/>
</dbReference>
<reference evidence="4 5" key="1">
    <citation type="journal article" date="2019" name="G3 (Bethesda)">
        <title>Sequencing of a Wild Apple (Malus baccata) Genome Unravels the Differences Between Cultivated and Wild Apple Species Regarding Disease Resistance and Cold Tolerance.</title>
        <authorList>
            <person name="Chen X."/>
        </authorList>
    </citation>
    <scope>NUCLEOTIDE SEQUENCE [LARGE SCALE GENOMIC DNA]</scope>
    <source>
        <strain evidence="5">cv. Shandingzi</strain>
        <tissue evidence="4">Leaves</tissue>
    </source>
</reference>
<accession>A0A540LX80</accession>
<protein>
    <recommendedName>
        <fullName evidence="6">Pentacotripeptide-repeat region of PRORP domain-containing protein</fullName>
    </recommendedName>
</protein>
<keyword evidence="5" id="KW-1185">Reference proteome</keyword>
<evidence type="ECO:0000256" key="1">
    <source>
        <dbReference type="ARBA" id="ARBA00007626"/>
    </source>
</evidence>
<dbReference type="PANTHER" id="PTHR47932">
    <property type="entry name" value="ATPASE EXPRESSION PROTEIN 3"/>
    <property type="match status" value="1"/>
</dbReference>
<dbReference type="Proteomes" id="UP000315295">
    <property type="component" value="Unassembled WGS sequence"/>
</dbReference>
<comment type="caution">
    <text evidence="4">The sequence shown here is derived from an EMBL/GenBank/DDBJ whole genome shotgun (WGS) entry which is preliminary data.</text>
</comment>
<evidence type="ECO:0000256" key="2">
    <source>
        <dbReference type="ARBA" id="ARBA00022737"/>
    </source>
</evidence>
<feature type="repeat" description="PPR" evidence="3">
    <location>
        <begin position="154"/>
        <end position="188"/>
    </location>
</feature>
<dbReference type="Pfam" id="PF01535">
    <property type="entry name" value="PPR"/>
    <property type="match status" value="2"/>
</dbReference>
<keyword evidence="2" id="KW-0677">Repeat</keyword>
<comment type="similarity">
    <text evidence="1">Belongs to the PPR family. P subfamily.</text>
</comment>
<dbReference type="PROSITE" id="PS51375">
    <property type="entry name" value="PPR"/>
    <property type="match status" value="6"/>
</dbReference>
<dbReference type="GO" id="GO:0003729">
    <property type="term" value="F:mRNA binding"/>
    <property type="evidence" value="ECO:0007669"/>
    <property type="project" value="TreeGrafter"/>
</dbReference>
<feature type="repeat" description="PPR" evidence="3">
    <location>
        <begin position="83"/>
        <end position="118"/>
    </location>
</feature>
<feature type="repeat" description="PPR" evidence="3">
    <location>
        <begin position="119"/>
        <end position="153"/>
    </location>
</feature>
<feature type="repeat" description="PPR" evidence="3">
    <location>
        <begin position="271"/>
        <end position="305"/>
    </location>
</feature>
<feature type="repeat" description="PPR" evidence="3">
    <location>
        <begin position="306"/>
        <end position="340"/>
    </location>
</feature>
<sequence>MFDEMLQMRPLPSVVRFNQIMGQVAKLKPYSAVVALYNRMSMSGIRPDVYSLTIIINCLCRLNTLINGLSVLGKFFKLGFEPNVATFNTLINGFLLHNREAEAIGLFAKMMEIGNCNPDVVTFGTLIKGLCRKGNNGAAIQLLRKMEEGACKPDIVVYSTIIDSLCKDTLAVDAVNLFAEMTSKGIAPDVMTYTSLLHGVCKVGEWKQARRLLNDMVITYNMLMGGYCLRGEMDEAKEVFDLMLSKGSMVGRIHDAQNLLSQMQGCGQLPDVQTFNVLLDDLCKNQQFPKAMELLREMKHKKLDLTIVSYSILIEGMCIAGKIEDARKLFCGLLSKGLQLDVRNTIIRGFFNNNEMSRAMVLIQEMVDRDFSADASTMELIVDLLSAEEGQVVYEKRNTTTTMERQRWCLQHLEIASGAPLT</sequence>
<name>A0A540LX80_MALBA</name>
<dbReference type="Gene3D" id="1.25.40.10">
    <property type="entry name" value="Tetratricopeptide repeat domain"/>
    <property type="match status" value="5"/>
</dbReference>
<evidence type="ECO:0008006" key="6">
    <source>
        <dbReference type="Google" id="ProtNLM"/>
    </source>
</evidence>
<evidence type="ECO:0000256" key="3">
    <source>
        <dbReference type="PROSITE-ProRule" id="PRU00708"/>
    </source>
</evidence>
<evidence type="ECO:0000313" key="5">
    <source>
        <dbReference type="Proteomes" id="UP000315295"/>
    </source>
</evidence>
<proteinExistence type="inferred from homology"/>
<dbReference type="InterPro" id="IPR011990">
    <property type="entry name" value="TPR-like_helical_dom_sf"/>
</dbReference>
<dbReference type="InterPro" id="IPR002885">
    <property type="entry name" value="PPR_rpt"/>
</dbReference>
<evidence type="ECO:0000313" key="4">
    <source>
        <dbReference type="EMBL" id="TQD90872.1"/>
    </source>
</evidence>
<dbReference type="EMBL" id="VIEB01000439">
    <property type="protein sequence ID" value="TQD90872.1"/>
    <property type="molecule type" value="Genomic_DNA"/>
</dbReference>
<feature type="repeat" description="PPR" evidence="3">
    <location>
        <begin position="216"/>
        <end position="250"/>
    </location>
</feature>
<dbReference type="AlphaFoldDB" id="A0A540LX80"/>
<dbReference type="Pfam" id="PF13041">
    <property type="entry name" value="PPR_2"/>
    <property type="match status" value="4"/>
</dbReference>